<evidence type="ECO:0000256" key="1">
    <source>
        <dbReference type="ARBA" id="ARBA00007469"/>
    </source>
</evidence>
<dbReference type="Gene3D" id="3.90.730.10">
    <property type="entry name" value="Ribonuclease T2-like"/>
    <property type="match status" value="1"/>
</dbReference>
<evidence type="ECO:0000313" key="4">
    <source>
        <dbReference type="Proteomes" id="UP000268162"/>
    </source>
</evidence>
<accession>A0A4P9ZX38</accession>
<sequence>GCNMKRGVTDIGKRLNKTDPDLYQYIEKYWSIGNHKADKFWEHAWVQHGTCMTNLEAQCQGNQGTEDQAVINYFVAARGLHEKYDVAQALADNNIRPGSSAPVDKFRKAIEEAFGAPVVMRCTNSVLDGVQVWFKVRGGNDFEPTEPLINKKCSAKTLTFAYKK</sequence>
<dbReference type="GO" id="GO:0005576">
    <property type="term" value="C:extracellular region"/>
    <property type="evidence" value="ECO:0007669"/>
    <property type="project" value="TreeGrafter"/>
</dbReference>
<dbReference type="PANTHER" id="PTHR11240:SF22">
    <property type="entry name" value="RIBONUCLEASE T2"/>
    <property type="match status" value="1"/>
</dbReference>
<keyword evidence="4" id="KW-1185">Reference proteome</keyword>
<organism evidence="3 4">
    <name type="scientific">Dimargaris cristalligena</name>
    <dbReference type="NCBI Taxonomy" id="215637"/>
    <lineage>
        <taxon>Eukaryota</taxon>
        <taxon>Fungi</taxon>
        <taxon>Fungi incertae sedis</taxon>
        <taxon>Zoopagomycota</taxon>
        <taxon>Kickxellomycotina</taxon>
        <taxon>Dimargaritomycetes</taxon>
        <taxon>Dimargaritales</taxon>
        <taxon>Dimargaritaceae</taxon>
        <taxon>Dimargaris</taxon>
    </lineage>
</organism>
<feature type="non-terminal residue" evidence="3">
    <location>
        <position position="1"/>
    </location>
</feature>
<dbReference type="Pfam" id="PF00445">
    <property type="entry name" value="Ribonuclease_T2"/>
    <property type="match status" value="1"/>
</dbReference>
<dbReference type="GO" id="GO:0006401">
    <property type="term" value="P:RNA catabolic process"/>
    <property type="evidence" value="ECO:0007669"/>
    <property type="project" value="TreeGrafter"/>
</dbReference>
<dbReference type="AlphaFoldDB" id="A0A4P9ZX38"/>
<comment type="similarity">
    <text evidence="1 2">Belongs to the RNase T2 family.</text>
</comment>
<dbReference type="GO" id="GO:0003723">
    <property type="term" value="F:RNA binding"/>
    <property type="evidence" value="ECO:0007669"/>
    <property type="project" value="InterPro"/>
</dbReference>
<dbReference type="GO" id="GO:0033897">
    <property type="term" value="F:ribonuclease T2 activity"/>
    <property type="evidence" value="ECO:0007669"/>
    <property type="project" value="InterPro"/>
</dbReference>
<dbReference type="InterPro" id="IPR036430">
    <property type="entry name" value="RNase_T2-like_sf"/>
</dbReference>
<dbReference type="PANTHER" id="PTHR11240">
    <property type="entry name" value="RIBONUCLEASE T2"/>
    <property type="match status" value="1"/>
</dbReference>
<dbReference type="SUPFAM" id="SSF55895">
    <property type="entry name" value="Ribonuclease Rh-like"/>
    <property type="match status" value="1"/>
</dbReference>
<evidence type="ECO:0000256" key="2">
    <source>
        <dbReference type="RuleBase" id="RU004328"/>
    </source>
</evidence>
<gene>
    <name evidence="3" type="ORF">BJ085DRAFT_20104</name>
</gene>
<dbReference type="InterPro" id="IPR001568">
    <property type="entry name" value="RNase_T2-like"/>
</dbReference>
<reference evidence="4" key="1">
    <citation type="journal article" date="2018" name="Nat. Microbiol.">
        <title>Leveraging single-cell genomics to expand the fungal tree of life.</title>
        <authorList>
            <person name="Ahrendt S.R."/>
            <person name="Quandt C.A."/>
            <person name="Ciobanu D."/>
            <person name="Clum A."/>
            <person name="Salamov A."/>
            <person name="Andreopoulos B."/>
            <person name="Cheng J.F."/>
            <person name="Woyke T."/>
            <person name="Pelin A."/>
            <person name="Henrissat B."/>
            <person name="Reynolds N.K."/>
            <person name="Benny G.L."/>
            <person name="Smith M.E."/>
            <person name="James T.Y."/>
            <person name="Grigoriev I.V."/>
        </authorList>
    </citation>
    <scope>NUCLEOTIDE SEQUENCE [LARGE SCALE GENOMIC DNA]</scope>
    <source>
        <strain evidence="4">RSA 468</strain>
    </source>
</reference>
<proteinExistence type="inferred from homology"/>
<dbReference type="EMBL" id="ML002494">
    <property type="protein sequence ID" value="RKP37442.1"/>
    <property type="molecule type" value="Genomic_DNA"/>
</dbReference>
<name>A0A4P9ZX38_9FUNG</name>
<dbReference type="Proteomes" id="UP000268162">
    <property type="component" value="Unassembled WGS sequence"/>
</dbReference>
<protein>
    <submittedName>
        <fullName evidence="3">Ribonuclease T2-like protein</fullName>
    </submittedName>
</protein>
<evidence type="ECO:0000313" key="3">
    <source>
        <dbReference type="EMBL" id="RKP37442.1"/>
    </source>
</evidence>